<dbReference type="InterPro" id="IPR011006">
    <property type="entry name" value="CheY-like_superfamily"/>
</dbReference>
<dbReference type="PRINTS" id="PR00344">
    <property type="entry name" value="BCTRLSENSOR"/>
</dbReference>
<keyword evidence="4" id="KW-0808">Transferase</keyword>
<evidence type="ECO:0000256" key="6">
    <source>
        <dbReference type="ARBA" id="ARBA00023012"/>
    </source>
</evidence>
<dbReference type="Gene3D" id="3.30.565.10">
    <property type="entry name" value="Histidine kinase-like ATPase, C-terminal domain"/>
    <property type="match status" value="1"/>
</dbReference>
<keyword evidence="9" id="KW-0812">Transmembrane</keyword>
<dbReference type="RefSeq" id="WP_254578042.1">
    <property type="nucleotide sequence ID" value="NZ_CP100595.1"/>
</dbReference>
<proteinExistence type="predicted"/>
<dbReference type="InterPro" id="IPR001789">
    <property type="entry name" value="Sig_transdc_resp-reg_receiver"/>
</dbReference>
<dbReference type="Pfam" id="PF00512">
    <property type="entry name" value="HisKA"/>
    <property type="match status" value="1"/>
</dbReference>
<keyword evidence="6" id="KW-0902">Two-component regulatory system</keyword>
<evidence type="ECO:0000256" key="2">
    <source>
        <dbReference type="ARBA" id="ARBA00012438"/>
    </source>
</evidence>
<evidence type="ECO:0000256" key="4">
    <source>
        <dbReference type="ARBA" id="ARBA00022679"/>
    </source>
</evidence>
<keyword evidence="8" id="KW-0175">Coiled coil</keyword>
<dbReference type="CDD" id="cd17546">
    <property type="entry name" value="REC_hyHK_CKI1_RcsC-like"/>
    <property type="match status" value="1"/>
</dbReference>
<dbReference type="InterPro" id="IPR005467">
    <property type="entry name" value="His_kinase_dom"/>
</dbReference>
<dbReference type="Pfam" id="PF02518">
    <property type="entry name" value="HATPase_c"/>
    <property type="match status" value="1"/>
</dbReference>
<evidence type="ECO:0000256" key="8">
    <source>
        <dbReference type="SAM" id="Coils"/>
    </source>
</evidence>
<name>A0ABY5EAX6_9BACT</name>
<feature type="domain" description="Response regulatory" evidence="11">
    <location>
        <begin position="1069"/>
        <end position="1182"/>
    </location>
</feature>
<dbReference type="CDD" id="cd00082">
    <property type="entry name" value="HisKA"/>
    <property type="match status" value="1"/>
</dbReference>
<dbReference type="CDD" id="cd00156">
    <property type="entry name" value="REC"/>
    <property type="match status" value="1"/>
</dbReference>
<evidence type="ECO:0000313" key="12">
    <source>
        <dbReference type="EMBL" id="UTJ07868.1"/>
    </source>
</evidence>
<dbReference type="InterPro" id="IPR003661">
    <property type="entry name" value="HisK_dim/P_dom"/>
</dbReference>
<dbReference type="CDD" id="cd16922">
    <property type="entry name" value="HATPase_EvgS-ArcB-TorS-like"/>
    <property type="match status" value="1"/>
</dbReference>
<dbReference type="InterPro" id="IPR003018">
    <property type="entry name" value="GAF"/>
</dbReference>
<organism evidence="12 13">
    <name type="scientific">Arcobacter roscoffensis</name>
    <dbReference type="NCBI Taxonomy" id="2961520"/>
    <lineage>
        <taxon>Bacteria</taxon>
        <taxon>Pseudomonadati</taxon>
        <taxon>Campylobacterota</taxon>
        <taxon>Epsilonproteobacteria</taxon>
        <taxon>Campylobacterales</taxon>
        <taxon>Arcobacteraceae</taxon>
        <taxon>Arcobacter</taxon>
    </lineage>
</organism>
<dbReference type="PROSITE" id="PS50109">
    <property type="entry name" value="HIS_KIN"/>
    <property type="match status" value="1"/>
</dbReference>
<sequence length="1328" mass="150953">MKNISIKLKLIILIGLSLLILASTLGIVSINQMKETLIESKYSQLTSVRDSKIKQLEDIFKLYKKQIYLLTKTSFSKDLTKEFLAVQEELDIDPYSKFPVNNKKVKELLPKWDAFYKSYTDTYPFDDVYVISAESGHVLYTFGKRNDFGANLANGEFRKSGLAKIWQKVKKYKRVVFYDMSAYEPRNGEPSMFIAAPVYIKDQFKSVLVYKIDNENIQAIMKYRSGYVSSHEDYLVGDDLHMRSDSFLSPKTHSLENSLKYPQSGRVDTIAAKEALRGNTGTKVITDYLGNKVLSSYTNFDIDEELRWAVISEINLEDILKKPNELRNTMIIITLVSFLIIMILLYLVIQKYIINSLSSFQDGLLNFFKFLNQETHEVKLLNSDSNDEIGIMSNAVNKGIEKTRENIEKSDIEAWIKDGVTQLNQILMNLKSVNDVSNESIKFISNYINAGVGVFYFYEEDKQKLQQYASYAHVIRDELSTSFDLKQGVIGQVAFQKEAILLKNIKKDENLITTGTVTQASYNTYTFPLIYNDELFGVIELGSFNEFNKQTLEFLSNITKAICISLATSIQANKVQKLLENTKVANDRLEKQQLELQEANAQMEEQQVQLEEANANMEEQQQQLEEANANMEEQQQQLKISEQNLKLQNQQLEETKKEIEKKADELTKSGKYKSEFLANMSHELRTPLNSIILLSSLLQKNSKKSLNNDDIKKAKTIFDSGNDLLRLINDILDLSKVESGKMEVIVDNFSSKDLLSHLKDTFDFTANDKGLEFNVIDEYNSIIHNDKDRILQILRNLISNAFKFTKEGSITVKIEPSSDLSQEFRINVIDTGIGIPLNKQEDIFKAFTQADGGTSRQYGGTGLGLSISRELAKLLGGYISLESKEEKGSNFSIDLPNLESVNSTKSVFEDEGSFKLQSNEKTKKDLTNNSKKVANDDRNIINTNDEAYLVIDDDEAFADIVYEEIKKDNNFVLVAYDGASGLDLIKNYNIKGVLLDLTLPDMDGIDVLKQLKSQAHTKNIPVHIISSKDKNKETLELGAIGYLQKPVYDGDINSVISSIDSFQEKKIKDLLIVEDDEVQREALIELVGEGVNIKGVKTASQAIEEVKKELYDTVVVDLGLMDGSGYEVCEFIKNNHPNLPIIIYTGRDISYEDKIKLQEYSNSIIIKTANSNERILNEINLFLHREEEPEESNNEIFDAIDLKDTNILIVDDDIKNIFVLDAALKEFEANTFTAFNGQEAIEFLKQNDKVDLILMDIMMPVMDGYEAMERIREDDSLKHIPIIAVTAKAMKEDREKCISLGADDYMSKPIDLNILGNLIKVWSTKKHR</sequence>
<dbReference type="Gene3D" id="3.30.450.40">
    <property type="match status" value="1"/>
</dbReference>
<keyword evidence="9" id="KW-1133">Transmembrane helix</keyword>
<dbReference type="InterPro" id="IPR036097">
    <property type="entry name" value="HisK_dim/P_sf"/>
</dbReference>
<dbReference type="PANTHER" id="PTHR45339:SF1">
    <property type="entry name" value="HYBRID SIGNAL TRANSDUCTION HISTIDINE KINASE J"/>
    <property type="match status" value="1"/>
</dbReference>
<keyword evidence="3 7" id="KW-0597">Phosphoprotein</keyword>
<dbReference type="Pfam" id="PF00072">
    <property type="entry name" value="Response_reg"/>
    <property type="match status" value="3"/>
</dbReference>
<dbReference type="InterPro" id="IPR004358">
    <property type="entry name" value="Sig_transdc_His_kin-like_C"/>
</dbReference>
<evidence type="ECO:0000259" key="10">
    <source>
        <dbReference type="PROSITE" id="PS50109"/>
    </source>
</evidence>
<dbReference type="SMART" id="SM00388">
    <property type="entry name" value="HisKA"/>
    <property type="match status" value="1"/>
</dbReference>
<accession>A0ABY5EAX6</accession>
<feature type="modified residue" description="4-aspartylphosphate" evidence="7">
    <location>
        <position position="996"/>
    </location>
</feature>
<reference evidence="12" key="1">
    <citation type="submission" date="2022-07" db="EMBL/GenBank/DDBJ databases">
        <title>Arcobacter roscoffensis sp. nov., a marine bacterium isolated from coastal seawater collected from Roscoff, France.</title>
        <authorList>
            <person name="Pascual J."/>
            <person name="Lepeaux C."/>
            <person name="Methner A."/>
            <person name="Overmann J."/>
        </authorList>
    </citation>
    <scope>NUCLEOTIDE SEQUENCE</scope>
    <source>
        <strain evidence="12">ARW1-2F2</strain>
    </source>
</reference>
<evidence type="ECO:0000256" key="7">
    <source>
        <dbReference type="PROSITE-ProRule" id="PRU00169"/>
    </source>
</evidence>
<dbReference type="EMBL" id="CP100595">
    <property type="protein sequence ID" value="UTJ07868.1"/>
    <property type="molecule type" value="Genomic_DNA"/>
</dbReference>
<dbReference type="InterPro" id="IPR036890">
    <property type="entry name" value="HATPase_C_sf"/>
</dbReference>
<dbReference type="SMART" id="SM00065">
    <property type="entry name" value="GAF"/>
    <property type="match status" value="1"/>
</dbReference>
<dbReference type="SMART" id="SM00387">
    <property type="entry name" value="HATPase_c"/>
    <property type="match status" value="1"/>
</dbReference>
<dbReference type="Gene3D" id="1.10.287.130">
    <property type="match status" value="1"/>
</dbReference>
<feature type="domain" description="Response regulatory" evidence="11">
    <location>
        <begin position="947"/>
        <end position="1060"/>
    </location>
</feature>
<feature type="transmembrane region" description="Helical" evidence="9">
    <location>
        <begin position="330"/>
        <end position="349"/>
    </location>
</feature>
<dbReference type="SUPFAM" id="SSF55781">
    <property type="entry name" value="GAF domain-like"/>
    <property type="match status" value="1"/>
</dbReference>
<evidence type="ECO:0000256" key="9">
    <source>
        <dbReference type="SAM" id="Phobius"/>
    </source>
</evidence>
<evidence type="ECO:0000256" key="3">
    <source>
        <dbReference type="ARBA" id="ARBA00022553"/>
    </source>
</evidence>
<dbReference type="Gene3D" id="6.10.340.10">
    <property type="match status" value="1"/>
</dbReference>
<feature type="domain" description="Histidine kinase" evidence="10">
    <location>
        <begin position="679"/>
        <end position="899"/>
    </location>
</feature>
<dbReference type="Pfam" id="PF13185">
    <property type="entry name" value="GAF_2"/>
    <property type="match status" value="1"/>
</dbReference>
<evidence type="ECO:0000259" key="11">
    <source>
        <dbReference type="PROSITE" id="PS50110"/>
    </source>
</evidence>
<dbReference type="SUPFAM" id="SSF55874">
    <property type="entry name" value="ATPase domain of HSP90 chaperone/DNA topoisomerase II/histidine kinase"/>
    <property type="match status" value="1"/>
</dbReference>
<feature type="domain" description="Response regulatory" evidence="11">
    <location>
        <begin position="1206"/>
        <end position="1323"/>
    </location>
</feature>
<keyword evidence="5" id="KW-0418">Kinase</keyword>
<dbReference type="SUPFAM" id="SSF52172">
    <property type="entry name" value="CheY-like"/>
    <property type="match status" value="3"/>
</dbReference>
<keyword evidence="9" id="KW-0472">Membrane</keyword>
<feature type="coiled-coil region" evidence="8">
    <location>
        <begin position="572"/>
        <end position="669"/>
    </location>
</feature>
<evidence type="ECO:0000256" key="5">
    <source>
        <dbReference type="ARBA" id="ARBA00022777"/>
    </source>
</evidence>
<dbReference type="EC" id="2.7.13.3" evidence="2"/>
<protein>
    <recommendedName>
        <fullName evidence="2">histidine kinase</fullName>
        <ecNumber evidence="2">2.7.13.3</ecNumber>
    </recommendedName>
</protein>
<dbReference type="SUPFAM" id="SSF47384">
    <property type="entry name" value="Homodimeric domain of signal transducing histidine kinase"/>
    <property type="match status" value="1"/>
</dbReference>
<feature type="modified residue" description="4-aspartylphosphate" evidence="7">
    <location>
        <position position="1117"/>
    </location>
</feature>
<dbReference type="InterPro" id="IPR029016">
    <property type="entry name" value="GAF-like_dom_sf"/>
</dbReference>
<dbReference type="PANTHER" id="PTHR45339">
    <property type="entry name" value="HYBRID SIGNAL TRANSDUCTION HISTIDINE KINASE J"/>
    <property type="match status" value="1"/>
</dbReference>
<evidence type="ECO:0000256" key="1">
    <source>
        <dbReference type="ARBA" id="ARBA00000085"/>
    </source>
</evidence>
<gene>
    <name evidence="12" type="ORF">NJU99_07160</name>
</gene>
<dbReference type="Proteomes" id="UP001060012">
    <property type="component" value="Chromosome"/>
</dbReference>
<feature type="modified residue" description="4-aspartylphosphate" evidence="7">
    <location>
        <position position="1256"/>
    </location>
</feature>
<dbReference type="Gene3D" id="3.40.50.2300">
    <property type="match status" value="3"/>
</dbReference>
<evidence type="ECO:0000313" key="13">
    <source>
        <dbReference type="Proteomes" id="UP001060012"/>
    </source>
</evidence>
<dbReference type="InterPro" id="IPR003594">
    <property type="entry name" value="HATPase_dom"/>
</dbReference>
<keyword evidence="13" id="KW-1185">Reference proteome</keyword>
<dbReference type="PROSITE" id="PS50110">
    <property type="entry name" value="RESPONSE_REGULATORY"/>
    <property type="match status" value="3"/>
</dbReference>
<comment type="catalytic activity">
    <reaction evidence="1">
        <text>ATP + protein L-histidine = ADP + protein N-phospho-L-histidine.</text>
        <dbReference type="EC" id="2.7.13.3"/>
    </reaction>
</comment>
<dbReference type="SMART" id="SM00448">
    <property type="entry name" value="REC"/>
    <property type="match status" value="3"/>
</dbReference>